<evidence type="ECO:0000256" key="2">
    <source>
        <dbReference type="ARBA" id="ARBA00022475"/>
    </source>
</evidence>
<organism evidence="9 10">
    <name type="scientific">Nocardiopsis rhodophaea</name>
    <dbReference type="NCBI Taxonomy" id="280238"/>
    <lineage>
        <taxon>Bacteria</taxon>
        <taxon>Bacillati</taxon>
        <taxon>Actinomycetota</taxon>
        <taxon>Actinomycetes</taxon>
        <taxon>Streptosporangiales</taxon>
        <taxon>Nocardiopsidaceae</taxon>
        <taxon>Nocardiopsis</taxon>
    </lineage>
</organism>
<feature type="transmembrane region" description="Helical" evidence="7">
    <location>
        <begin position="352"/>
        <end position="371"/>
    </location>
</feature>
<feature type="transmembrane region" description="Helical" evidence="7">
    <location>
        <begin position="290"/>
        <end position="309"/>
    </location>
</feature>
<evidence type="ECO:0000256" key="3">
    <source>
        <dbReference type="ARBA" id="ARBA00022692"/>
    </source>
</evidence>
<dbReference type="InterPro" id="IPR050189">
    <property type="entry name" value="MFS_Efflux_Transporters"/>
</dbReference>
<feature type="transmembrane region" description="Helical" evidence="7">
    <location>
        <begin position="128"/>
        <end position="154"/>
    </location>
</feature>
<comment type="subcellular location">
    <subcellularLocation>
        <location evidence="1">Cell membrane</location>
        <topology evidence="1">Multi-pass membrane protein</topology>
    </subcellularLocation>
</comment>
<reference evidence="9 10" key="1">
    <citation type="journal article" date="2019" name="Int. J. Syst. Evol. Microbiol.">
        <title>The Global Catalogue of Microorganisms (GCM) 10K type strain sequencing project: providing services to taxonomists for standard genome sequencing and annotation.</title>
        <authorList>
            <consortium name="The Broad Institute Genomics Platform"/>
            <consortium name="The Broad Institute Genome Sequencing Center for Infectious Disease"/>
            <person name="Wu L."/>
            <person name="Ma J."/>
        </authorList>
    </citation>
    <scope>NUCLEOTIDE SEQUENCE [LARGE SCALE GENOMIC DNA]</scope>
    <source>
        <strain evidence="9 10">JCM 15313</strain>
    </source>
</reference>
<dbReference type="SUPFAM" id="SSF103473">
    <property type="entry name" value="MFS general substrate transporter"/>
    <property type="match status" value="1"/>
</dbReference>
<feature type="transmembrane region" description="Helical" evidence="7">
    <location>
        <begin position="236"/>
        <end position="255"/>
    </location>
</feature>
<keyword evidence="3 7" id="KW-0812">Transmembrane</keyword>
<feature type="domain" description="Major facilitator superfamily (MFS) profile" evidence="8">
    <location>
        <begin position="4"/>
        <end position="378"/>
    </location>
</feature>
<feature type="transmembrane region" description="Helical" evidence="7">
    <location>
        <begin position="40"/>
        <end position="63"/>
    </location>
</feature>
<name>A0ABN2T1E2_9ACTN</name>
<feature type="region of interest" description="Disordered" evidence="6">
    <location>
        <begin position="382"/>
        <end position="401"/>
    </location>
</feature>
<dbReference type="Pfam" id="PF07690">
    <property type="entry name" value="MFS_1"/>
    <property type="match status" value="1"/>
</dbReference>
<dbReference type="InterPro" id="IPR020846">
    <property type="entry name" value="MFS_dom"/>
</dbReference>
<dbReference type="RefSeq" id="WP_344107711.1">
    <property type="nucleotide sequence ID" value="NZ_BAAAPC010000008.1"/>
</dbReference>
<evidence type="ECO:0000256" key="7">
    <source>
        <dbReference type="SAM" id="Phobius"/>
    </source>
</evidence>
<evidence type="ECO:0000256" key="4">
    <source>
        <dbReference type="ARBA" id="ARBA00022989"/>
    </source>
</evidence>
<keyword evidence="10" id="KW-1185">Reference proteome</keyword>
<feature type="compositionally biased region" description="Basic and acidic residues" evidence="6">
    <location>
        <begin position="391"/>
        <end position="401"/>
    </location>
</feature>
<dbReference type="InterPro" id="IPR036259">
    <property type="entry name" value="MFS_trans_sf"/>
</dbReference>
<evidence type="ECO:0000256" key="1">
    <source>
        <dbReference type="ARBA" id="ARBA00004651"/>
    </source>
</evidence>
<dbReference type="PANTHER" id="PTHR43124:SF8">
    <property type="entry name" value="INNER MEMBRANE TRANSPORT PROTEIN YDHP"/>
    <property type="match status" value="1"/>
</dbReference>
<evidence type="ECO:0000313" key="9">
    <source>
        <dbReference type="EMBL" id="GAA1995869.1"/>
    </source>
</evidence>
<gene>
    <name evidence="9" type="ORF">GCM10009799_22940</name>
</gene>
<dbReference type="PANTHER" id="PTHR43124">
    <property type="entry name" value="PURINE EFFLUX PUMP PBUE"/>
    <property type="match status" value="1"/>
</dbReference>
<evidence type="ECO:0000256" key="6">
    <source>
        <dbReference type="SAM" id="MobiDB-lite"/>
    </source>
</evidence>
<keyword evidence="4 7" id="KW-1133">Transmembrane helix</keyword>
<sequence>MPLAVYVIGLGVFSMTTSEFMVSGLMPALAEEFGVSIAAVGYLITAYAAAMTLGGPFLTIGLLRTSRKTALLTLIAVYFLGQAMGALSTGYGMMMAARVITGVASAAFFGVGLATCAEMVGPQLRGRAVSVAIGGLMIGTVAGLPAATLISQYFGWRASFWSVAVLVLLTGLVILRLLASSPNPESVSVRAEVAALVNARLWAVYATSMLIIGATFAAFSYFVPILTDVSGFAPETVPLLLAAYGLATVVGNAVVGRLADNYTLPVLTVGLLALTAALVVFAGFAEIRVLAVAALILIGLVGVTMNPAMAARVMRVGNDGALVNTVHSSVITTGVVIGSWGGGMVISTGCGLTAPLWLGAGVAVLGLLSLLPDMFQRGSGAGTASVSAGTDEERSDCLSTS</sequence>
<feature type="transmembrane region" description="Helical" evidence="7">
    <location>
        <begin position="321"/>
        <end position="340"/>
    </location>
</feature>
<evidence type="ECO:0000313" key="10">
    <source>
        <dbReference type="Proteomes" id="UP001501585"/>
    </source>
</evidence>
<evidence type="ECO:0000259" key="8">
    <source>
        <dbReference type="PROSITE" id="PS50850"/>
    </source>
</evidence>
<dbReference type="EMBL" id="BAAAPC010000008">
    <property type="protein sequence ID" value="GAA1995869.1"/>
    <property type="molecule type" value="Genomic_DNA"/>
</dbReference>
<keyword evidence="2" id="KW-1003">Cell membrane</keyword>
<dbReference type="Gene3D" id="1.20.1250.20">
    <property type="entry name" value="MFS general substrate transporter like domains"/>
    <property type="match status" value="2"/>
</dbReference>
<feature type="transmembrane region" description="Helical" evidence="7">
    <location>
        <begin position="200"/>
        <end position="224"/>
    </location>
</feature>
<dbReference type="InterPro" id="IPR011701">
    <property type="entry name" value="MFS"/>
</dbReference>
<feature type="transmembrane region" description="Helical" evidence="7">
    <location>
        <begin position="262"/>
        <end position="284"/>
    </location>
</feature>
<evidence type="ECO:0000256" key="5">
    <source>
        <dbReference type="ARBA" id="ARBA00023136"/>
    </source>
</evidence>
<feature type="transmembrane region" description="Helical" evidence="7">
    <location>
        <begin position="95"/>
        <end position="116"/>
    </location>
</feature>
<accession>A0ABN2T1E2</accession>
<dbReference type="CDD" id="cd17324">
    <property type="entry name" value="MFS_NepI_like"/>
    <property type="match status" value="1"/>
</dbReference>
<protein>
    <submittedName>
        <fullName evidence="9">MFS transporter</fullName>
    </submittedName>
</protein>
<comment type="caution">
    <text evidence="9">The sequence shown here is derived from an EMBL/GenBank/DDBJ whole genome shotgun (WGS) entry which is preliminary data.</text>
</comment>
<proteinExistence type="predicted"/>
<dbReference type="PROSITE" id="PS50850">
    <property type="entry name" value="MFS"/>
    <property type="match status" value="1"/>
</dbReference>
<keyword evidence="5 7" id="KW-0472">Membrane</keyword>
<dbReference type="Proteomes" id="UP001501585">
    <property type="component" value="Unassembled WGS sequence"/>
</dbReference>
<feature type="transmembrane region" description="Helical" evidence="7">
    <location>
        <begin position="70"/>
        <end position="89"/>
    </location>
</feature>
<feature type="transmembrane region" description="Helical" evidence="7">
    <location>
        <begin position="160"/>
        <end position="179"/>
    </location>
</feature>